<feature type="region of interest" description="Disordered" evidence="1">
    <location>
        <begin position="995"/>
        <end position="1031"/>
    </location>
</feature>
<evidence type="ECO:0000313" key="2">
    <source>
        <dbReference type="EMBL" id="CAH1774216.1"/>
    </source>
</evidence>
<name>A0A8J1Y0Z0_OWEFU</name>
<evidence type="ECO:0000256" key="1">
    <source>
        <dbReference type="SAM" id="MobiDB-lite"/>
    </source>
</evidence>
<comment type="caution">
    <text evidence="2">The sequence shown here is derived from an EMBL/GenBank/DDBJ whole genome shotgun (WGS) entry which is preliminary data.</text>
</comment>
<feature type="region of interest" description="Disordered" evidence="1">
    <location>
        <begin position="214"/>
        <end position="236"/>
    </location>
</feature>
<dbReference type="InterPro" id="IPR036322">
    <property type="entry name" value="WD40_repeat_dom_sf"/>
</dbReference>
<proteinExistence type="predicted"/>
<keyword evidence="3" id="KW-1185">Reference proteome</keyword>
<dbReference type="AlphaFoldDB" id="A0A8J1Y0Z0"/>
<dbReference type="InterPro" id="IPR029437">
    <property type="entry name" value="HPS3_N"/>
</dbReference>
<feature type="region of interest" description="Disordered" evidence="1">
    <location>
        <begin position="268"/>
        <end position="293"/>
    </location>
</feature>
<dbReference type="PANTHER" id="PTHR28633:SF1">
    <property type="entry name" value="BLOC-2 COMPLEX MEMBER HPS3"/>
    <property type="match status" value="1"/>
</dbReference>
<dbReference type="OrthoDB" id="10255480at2759"/>
<organism evidence="2 3">
    <name type="scientific">Owenia fusiformis</name>
    <name type="common">Polychaete worm</name>
    <dbReference type="NCBI Taxonomy" id="6347"/>
    <lineage>
        <taxon>Eukaryota</taxon>
        <taxon>Metazoa</taxon>
        <taxon>Spiralia</taxon>
        <taxon>Lophotrochozoa</taxon>
        <taxon>Annelida</taxon>
        <taxon>Polychaeta</taxon>
        <taxon>Sedentaria</taxon>
        <taxon>Canalipalpata</taxon>
        <taxon>Sabellida</taxon>
        <taxon>Oweniida</taxon>
        <taxon>Oweniidae</taxon>
        <taxon>Owenia</taxon>
    </lineage>
</organism>
<gene>
    <name evidence="2" type="ORF">OFUS_LOCUS1720</name>
</gene>
<dbReference type="SUPFAM" id="SSF50978">
    <property type="entry name" value="WD40 repeat-like"/>
    <property type="match status" value="1"/>
</dbReference>
<dbReference type="InterPro" id="IPR017216">
    <property type="entry name" value="HPS3"/>
</dbReference>
<dbReference type="InterPro" id="IPR029438">
    <property type="entry name" value="HPS3_C"/>
</dbReference>
<sequence length="1177" mass="132302">MVRVLSCHHFNSQDVFTTENKPVSVCVSKDLVFVATENCKIQVHSLTTIGCPYVYTLETIDAVKRIIHNDAGGYVATLEESKLKSDCVFIRIYWNSDIQNLGPLRQSNHQDSPEHENGEQDMYEIASKDSPSYIASCDKSGNLAVSYNATVSVYSVRANALTNGASEKQVKHLIDLRFSFPIHEIAMCEDYIACSYHQIVQVIKLEWEGDVDSSEQSEDVNSAIKPIEDTLPQPQSEETKYILQNIKQRQEGVENFNVDVGLGHVDLRSTNRETYTPSPSPSSSDRSSMKDTKDGHKYIVEDEHYVDWVFETDEATDKDTLPSIGLSPSRSKPNNHPRNTLCIASIEQAHQRAKEKEMKSKSEFLGPGVNDAKAGCTVTVYLKDCKLIKEEVTTYLYRKFPPMDTSLHSLQLVPVYTLAKSSKAAKLSNDQNPFHSDRHGNLVSLSCFISSNREGFLYNIVGSDVKLLSMYPYTSNSKKVVISPILLHAITDTGIETYTTRCHVTALHNIEVVDNVTNAIPKMDLDICLIGMQPFIGVQDMCVKGRHLVLMSKVEDMEDSQSEGNWSVYALRNSSPAQIYQDMLEFGCQHKTTGPPAYLHLLQEAHLVARSHCSFTKNRDTSANALLCESCSLLAQCYCKGSAEESQLALPYYNMSSLPVEEIMEQFQQMKLENQKEGYGDGVIHYLNHLIFQDTSSKLNLPNATCDQILSIYSNKEPEVLSDVILHSRLTGYSQELAASVLKIYIDEGSTKRSSLDLLCLANLHLALGDMDEASMCIFAMSKTELVNICLAEHSMLHDSLATFTPLAQLIRQRHPKQFISILIGLYDNNVLTMETTVKLLQVSCDGLVSENQHVILFLEALLNDDKRNAIFPQVSRQLCEIYLERLAHWRPLPRELQPVSHTHIPRGRGHFAKRFGWLDDLPPFQGANMRQRPCLYLNKPTDINRAPSSDQGDGYGTCPCCCCNEDLLKLQSLLCSSHTDNNLYQLVLEKTHSHNGPNRVGTKDSKGPLRQTTKGLSEPHKDQNQSYSEPIAGCAQGPSGPIRGQRSLEVLCLCMECATLPLDILLDHFPSVLPIYTASQFYTNANQWSYLLTVMLSRIELETCAESKDMYENTLKETLSRMVELLPPKVFLNVLPKDDDVTICLPYINRCFERFQAEKLKTEIINRGHQLEATLF</sequence>
<dbReference type="Pfam" id="PF14763">
    <property type="entry name" value="HPS3_C"/>
    <property type="match status" value="1"/>
</dbReference>
<protein>
    <submittedName>
        <fullName evidence="2">Uncharacterized protein</fullName>
    </submittedName>
</protein>
<dbReference type="EMBL" id="CAIIXF020000001">
    <property type="protein sequence ID" value="CAH1774216.1"/>
    <property type="molecule type" value="Genomic_DNA"/>
</dbReference>
<feature type="region of interest" description="Disordered" evidence="1">
    <location>
        <begin position="319"/>
        <end position="338"/>
    </location>
</feature>
<dbReference type="GO" id="GO:0005737">
    <property type="term" value="C:cytoplasm"/>
    <property type="evidence" value="ECO:0007669"/>
    <property type="project" value="TreeGrafter"/>
</dbReference>
<reference evidence="2" key="1">
    <citation type="submission" date="2022-03" db="EMBL/GenBank/DDBJ databases">
        <authorList>
            <person name="Martin C."/>
        </authorList>
    </citation>
    <scope>NUCLEOTIDE SEQUENCE</scope>
</reference>
<accession>A0A8J1Y0Z0</accession>
<dbReference type="Pfam" id="PF14761">
    <property type="entry name" value="HPS3_N"/>
    <property type="match status" value="2"/>
</dbReference>
<dbReference type="PANTHER" id="PTHR28633">
    <property type="entry name" value="HERMANSKY-PUDLAK SYNDROME 3 PROTEIN"/>
    <property type="match status" value="1"/>
</dbReference>
<feature type="compositionally biased region" description="Polar residues" evidence="1">
    <location>
        <begin position="326"/>
        <end position="338"/>
    </location>
</feature>
<evidence type="ECO:0000313" key="3">
    <source>
        <dbReference type="Proteomes" id="UP000749559"/>
    </source>
</evidence>
<dbReference type="Proteomes" id="UP000749559">
    <property type="component" value="Unassembled WGS sequence"/>
</dbReference>